<reference evidence="7" key="1">
    <citation type="journal article" date="2015" name="Proc. Natl. Acad. Sci. U.S.A.">
        <title>Networks of energetic and metabolic interactions define dynamics in microbial communities.</title>
        <authorList>
            <person name="Embree M."/>
            <person name="Liu J.K."/>
            <person name="Al-Bassam M.M."/>
            <person name="Zengler K."/>
        </authorList>
    </citation>
    <scope>NUCLEOTIDE SEQUENCE</scope>
</reference>
<evidence type="ECO:0000256" key="4">
    <source>
        <dbReference type="ARBA" id="ARBA00023136"/>
    </source>
</evidence>
<feature type="transmembrane region" description="Helical" evidence="5">
    <location>
        <begin position="35"/>
        <end position="65"/>
    </location>
</feature>
<evidence type="ECO:0000256" key="1">
    <source>
        <dbReference type="ARBA" id="ARBA00004141"/>
    </source>
</evidence>
<keyword evidence="2 5" id="KW-0812">Transmembrane</keyword>
<gene>
    <name evidence="7" type="ORF">ASZ90_010407</name>
</gene>
<proteinExistence type="predicted"/>
<comment type="caution">
    <text evidence="7">The sequence shown here is derived from an EMBL/GenBank/DDBJ whole genome shotgun (WGS) entry which is preliminary data.</text>
</comment>
<dbReference type="AlphaFoldDB" id="A0A0W8FG22"/>
<feature type="transmembrane region" description="Helical" evidence="5">
    <location>
        <begin position="159"/>
        <end position="183"/>
    </location>
</feature>
<accession>A0A0W8FG22</accession>
<protein>
    <recommendedName>
        <fullName evidence="6">Yip1 domain-containing protein</fullName>
    </recommendedName>
</protein>
<dbReference type="EMBL" id="LNQE01001250">
    <property type="protein sequence ID" value="KUG19853.1"/>
    <property type="molecule type" value="Genomic_DNA"/>
</dbReference>
<evidence type="ECO:0000256" key="5">
    <source>
        <dbReference type="SAM" id="Phobius"/>
    </source>
</evidence>
<sequence length="198" mass="21310">MSLSIEEEFFPIFRGMITEPQKTIRKSRSASLGDAITYFVIVLVIYGVLTAVFTGILGQVIPFFFPAVEDLFSAAFFLVGLVISGVIGLFLLGAILHIFIKIAGGSGGYTETMRAFALAGTPLAVIGWIPVLGLLSWLWTLVLVVLGAREYHKLSVIRAVIAIFLPFILLALLGIAAALLFMIDPGQVTISEIVSFTG</sequence>
<evidence type="ECO:0000256" key="3">
    <source>
        <dbReference type="ARBA" id="ARBA00022989"/>
    </source>
</evidence>
<name>A0A0W8FG22_9ZZZZ</name>
<evidence type="ECO:0000313" key="7">
    <source>
        <dbReference type="EMBL" id="KUG19853.1"/>
    </source>
</evidence>
<keyword evidence="4 5" id="KW-0472">Membrane</keyword>
<comment type="subcellular location">
    <subcellularLocation>
        <location evidence="1">Membrane</location>
        <topology evidence="1">Multi-pass membrane protein</topology>
    </subcellularLocation>
</comment>
<feature type="transmembrane region" description="Helical" evidence="5">
    <location>
        <begin position="71"/>
        <end position="103"/>
    </location>
</feature>
<organism evidence="7">
    <name type="scientific">hydrocarbon metagenome</name>
    <dbReference type="NCBI Taxonomy" id="938273"/>
    <lineage>
        <taxon>unclassified sequences</taxon>
        <taxon>metagenomes</taxon>
        <taxon>ecological metagenomes</taxon>
    </lineage>
</organism>
<dbReference type="InterPro" id="IPR006977">
    <property type="entry name" value="Yip1_dom"/>
</dbReference>
<dbReference type="GO" id="GO:0016020">
    <property type="term" value="C:membrane"/>
    <property type="evidence" value="ECO:0007669"/>
    <property type="project" value="UniProtKB-SubCell"/>
</dbReference>
<keyword evidence="3 5" id="KW-1133">Transmembrane helix</keyword>
<feature type="domain" description="Yip1" evidence="6">
    <location>
        <begin position="15"/>
        <end position="176"/>
    </location>
</feature>
<feature type="transmembrane region" description="Helical" evidence="5">
    <location>
        <begin position="115"/>
        <end position="139"/>
    </location>
</feature>
<dbReference type="Pfam" id="PF04893">
    <property type="entry name" value="Yip1"/>
    <property type="match status" value="1"/>
</dbReference>
<evidence type="ECO:0000259" key="6">
    <source>
        <dbReference type="Pfam" id="PF04893"/>
    </source>
</evidence>
<evidence type="ECO:0000256" key="2">
    <source>
        <dbReference type="ARBA" id="ARBA00022692"/>
    </source>
</evidence>